<dbReference type="EMBL" id="JBEPAZ010000169">
    <property type="protein sequence ID" value="MER6434667.1"/>
    <property type="molecule type" value="Genomic_DNA"/>
</dbReference>
<keyword evidence="3" id="KW-1185">Reference proteome</keyword>
<comment type="caution">
    <text evidence="2">The sequence shown here is derived from an EMBL/GenBank/DDBJ whole genome shotgun (WGS) entry which is preliminary data.</text>
</comment>
<accession>A0ABV1ULS6</accession>
<dbReference type="RefSeq" id="WP_352066465.1">
    <property type="nucleotide sequence ID" value="NZ_JBEPAZ010000169.1"/>
</dbReference>
<sequence length="142" mass="15655">MRFLGKRFAGGAAVFGMLAMAAMAGAQPAAASSNCELKMEKHDFWEGHTICASSRVGALIDRIEFWGDDSWPFSDHKVGGWVAVRETPANGEIVVFDEQHIFNEDSGIPYEDDEVYAKVFMRDPATNTTWEVRTNTVSGDFG</sequence>
<feature type="chain" id="PRO_5046907741" description="Secreted protein" evidence="1">
    <location>
        <begin position="27"/>
        <end position="142"/>
    </location>
</feature>
<evidence type="ECO:0000256" key="1">
    <source>
        <dbReference type="SAM" id="SignalP"/>
    </source>
</evidence>
<evidence type="ECO:0008006" key="4">
    <source>
        <dbReference type="Google" id="ProtNLM"/>
    </source>
</evidence>
<feature type="signal peptide" evidence="1">
    <location>
        <begin position="1"/>
        <end position="26"/>
    </location>
</feature>
<evidence type="ECO:0000313" key="2">
    <source>
        <dbReference type="EMBL" id="MER6434667.1"/>
    </source>
</evidence>
<proteinExistence type="predicted"/>
<gene>
    <name evidence="2" type="ORF">ABT272_45260</name>
</gene>
<evidence type="ECO:0000313" key="3">
    <source>
        <dbReference type="Proteomes" id="UP001470023"/>
    </source>
</evidence>
<keyword evidence="1" id="KW-0732">Signal</keyword>
<reference evidence="2 3" key="1">
    <citation type="submission" date="2024-06" db="EMBL/GenBank/DDBJ databases">
        <title>The Natural Products Discovery Center: Release of the First 8490 Sequenced Strains for Exploring Actinobacteria Biosynthetic Diversity.</title>
        <authorList>
            <person name="Kalkreuter E."/>
            <person name="Kautsar S.A."/>
            <person name="Yang D."/>
            <person name="Bader C.D."/>
            <person name="Teijaro C.N."/>
            <person name="Fluegel L."/>
            <person name="Davis C.M."/>
            <person name="Simpson J.R."/>
            <person name="Lauterbach L."/>
            <person name="Steele A.D."/>
            <person name="Gui C."/>
            <person name="Meng S."/>
            <person name="Li G."/>
            <person name="Viehrig K."/>
            <person name="Ye F."/>
            <person name="Su P."/>
            <person name="Kiefer A.F."/>
            <person name="Nichols A."/>
            <person name="Cepeda A.J."/>
            <person name="Yan W."/>
            <person name="Fan B."/>
            <person name="Jiang Y."/>
            <person name="Adhikari A."/>
            <person name="Zheng C.-J."/>
            <person name="Schuster L."/>
            <person name="Cowan T.M."/>
            <person name="Smanski M.J."/>
            <person name="Chevrette M.G."/>
            <person name="De Carvalho L.P.S."/>
            <person name="Shen B."/>
        </authorList>
    </citation>
    <scope>NUCLEOTIDE SEQUENCE [LARGE SCALE GENOMIC DNA]</scope>
    <source>
        <strain evidence="2 3">NPDC001166</strain>
    </source>
</reference>
<dbReference type="Proteomes" id="UP001470023">
    <property type="component" value="Unassembled WGS sequence"/>
</dbReference>
<organism evidence="2 3">
    <name type="scientific">Streptomyces sp. 900105245</name>
    <dbReference type="NCBI Taxonomy" id="3154379"/>
    <lineage>
        <taxon>Bacteria</taxon>
        <taxon>Bacillati</taxon>
        <taxon>Actinomycetota</taxon>
        <taxon>Actinomycetes</taxon>
        <taxon>Kitasatosporales</taxon>
        <taxon>Streptomycetaceae</taxon>
        <taxon>Streptomyces</taxon>
    </lineage>
</organism>
<protein>
    <recommendedName>
        <fullName evidence="4">Secreted protein</fullName>
    </recommendedName>
</protein>
<name>A0ABV1ULS6_9ACTN</name>